<accession>A0A9E7HVV5</accession>
<organism evidence="1 2">
    <name type="scientific">Musa troglodytarum</name>
    <name type="common">fe'i banana</name>
    <dbReference type="NCBI Taxonomy" id="320322"/>
    <lineage>
        <taxon>Eukaryota</taxon>
        <taxon>Viridiplantae</taxon>
        <taxon>Streptophyta</taxon>
        <taxon>Embryophyta</taxon>
        <taxon>Tracheophyta</taxon>
        <taxon>Spermatophyta</taxon>
        <taxon>Magnoliopsida</taxon>
        <taxon>Liliopsida</taxon>
        <taxon>Zingiberales</taxon>
        <taxon>Musaceae</taxon>
        <taxon>Musa</taxon>
    </lineage>
</organism>
<dbReference type="EMBL" id="CP097510">
    <property type="protein sequence ID" value="URE40905.1"/>
    <property type="molecule type" value="Genomic_DNA"/>
</dbReference>
<evidence type="ECO:0000313" key="2">
    <source>
        <dbReference type="Proteomes" id="UP001055439"/>
    </source>
</evidence>
<dbReference type="OrthoDB" id="689823at2759"/>
<name>A0A9E7HVV5_9LILI</name>
<reference evidence="1" key="1">
    <citation type="submission" date="2022-05" db="EMBL/GenBank/DDBJ databases">
        <title>The Musa troglodytarum L. genome provides insights into the mechanism of non-climacteric behaviour and enrichment of carotenoids.</title>
        <authorList>
            <person name="Wang J."/>
        </authorList>
    </citation>
    <scope>NUCLEOTIDE SEQUENCE</scope>
    <source>
        <tissue evidence="1">Leaf</tissue>
    </source>
</reference>
<proteinExistence type="predicted"/>
<dbReference type="Proteomes" id="UP001055439">
    <property type="component" value="Chromosome 8"/>
</dbReference>
<protein>
    <submittedName>
        <fullName evidence="1">Atofp18 ofp18</fullName>
    </submittedName>
</protein>
<dbReference type="AlphaFoldDB" id="A0A9E7HVV5"/>
<gene>
    <name evidence="1" type="ORF">MUK42_06192</name>
</gene>
<keyword evidence="2" id="KW-1185">Reference proteome</keyword>
<sequence>MERSRRASPRRRRTRTGTRWRRWCGGCGRTASSSAPARRARYWRRRRPESYPSRTASCWRWSRKTRTATSGCPWRRWWWPTGSETGSGSRSCWCGTYASTGRRLMAS</sequence>
<evidence type="ECO:0000313" key="1">
    <source>
        <dbReference type="EMBL" id="URE40905.1"/>
    </source>
</evidence>